<dbReference type="Pfam" id="PF13607">
    <property type="entry name" value="Succ_CoA_lig"/>
    <property type="match status" value="1"/>
</dbReference>
<keyword evidence="3 4" id="KW-0067">ATP-binding</keyword>
<comment type="caution">
    <text evidence="6">The sequence shown here is derived from an EMBL/GenBank/DDBJ whole genome shotgun (WGS) entry which is preliminary data.</text>
</comment>
<reference evidence="7" key="1">
    <citation type="journal article" date="2019" name="Int. J. Syst. Evol. Microbiol.">
        <title>The Global Catalogue of Microorganisms (GCM) 10K type strain sequencing project: providing services to taxonomists for standard genome sequencing and annotation.</title>
        <authorList>
            <consortium name="The Broad Institute Genomics Platform"/>
            <consortium name="The Broad Institute Genome Sequencing Center for Infectious Disease"/>
            <person name="Wu L."/>
            <person name="Ma J."/>
        </authorList>
    </citation>
    <scope>NUCLEOTIDE SEQUENCE [LARGE SCALE GENOMIC DNA]</scope>
    <source>
        <strain evidence="7">DFY41</strain>
    </source>
</reference>
<evidence type="ECO:0000259" key="5">
    <source>
        <dbReference type="PROSITE" id="PS50975"/>
    </source>
</evidence>
<evidence type="ECO:0000256" key="4">
    <source>
        <dbReference type="PROSITE-ProRule" id="PRU00409"/>
    </source>
</evidence>
<dbReference type="EMBL" id="JBHSKD010000008">
    <property type="protein sequence ID" value="MFC5176776.1"/>
    <property type="molecule type" value="Genomic_DNA"/>
</dbReference>
<dbReference type="Gene3D" id="3.40.50.720">
    <property type="entry name" value="NAD(P)-binding Rossmann-like Domain"/>
    <property type="match status" value="1"/>
</dbReference>
<feature type="domain" description="ATP-grasp" evidence="5">
    <location>
        <begin position="479"/>
        <end position="515"/>
    </location>
</feature>
<dbReference type="PANTHER" id="PTHR43334">
    <property type="entry name" value="ACETATE--COA LIGASE [ADP-FORMING]"/>
    <property type="match status" value="1"/>
</dbReference>
<dbReference type="PROSITE" id="PS50975">
    <property type="entry name" value="ATP_GRASP"/>
    <property type="match status" value="1"/>
</dbReference>
<proteinExistence type="predicted"/>
<dbReference type="InterPro" id="IPR051538">
    <property type="entry name" value="Acyl-CoA_Synth/Transferase"/>
</dbReference>
<evidence type="ECO:0000313" key="7">
    <source>
        <dbReference type="Proteomes" id="UP001596087"/>
    </source>
</evidence>
<dbReference type="InterPro" id="IPR013815">
    <property type="entry name" value="ATP_grasp_subdomain_1"/>
</dbReference>
<evidence type="ECO:0000256" key="1">
    <source>
        <dbReference type="ARBA" id="ARBA00022598"/>
    </source>
</evidence>
<accession>A0ABW0BHL0</accession>
<gene>
    <name evidence="6" type="ORF">ACFPGP_08830</name>
</gene>
<dbReference type="Gene3D" id="3.30.1490.20">
    <property type="entry name" value="ATP-grasp fold, A domain"/>
    <property type="match status" value="1"/>
</dbReference>
<evidence type="ECO:0000256" key="3">
    <source>
        <dbReference type="ARBA" id="ARBA00022840"/>
    </source>
</evidence>
<keyword evidence="2 4" id="KW-0547">Nucleotide-binding</keyword>
<dbReference type="Gene3D" id="3.40.50.261">
    <property type="entry name" value="Succinyl-CoA synthetase domains"/>
    <property type="match status" value="2"/>
</dbReference>
<dbReference type="InterPro" id="IPR016102">
    <property type="entry name" value="Succinyl-CoA_synth-like"/>
</dbReference>
<dbReference type="SUPFAM" id="SSF52210">
    <property type="entry name" value="Succinyl-CoA synthetase domains"/>
    <property type="match status" value="2"/>
</dbReference>
<dbReference type="SUPFAM" id="SSF56059">
    <property type="entry name" value="Glutathione synthetase ATP-binding domain-like"/>
    <property type="match status" value="1"/>
</dbReference>
<dbReference type="Pfam" id="PF13380">
    <property type="entry name" value="CoA_binding_2"/>
    <property type="match status" value="1"/>
</dbReference>
<dbReference type="InterPro" id="IPR036291">
    <property type="entry name" value="NAD(P)-bd_dom_sf"/>
</dbReference>
<name>A0ABW0BHL0_9ACTN</name>
<dbReference type="PANTHER" id="PTHR43334:SF1">
    <property type="entry name" value="3-HYDROXYPROPIONATE--COA LIGASE [ADP-FORMING]"/>
    <property type="match status" value="1"/>
</dbReference>
<dbReference type="Gene3D" id="3.30.470.20">
    <property type="entry name" value="ATP-grasp fold, B domain"/>
    <property type="match status" value="1"/>
</dbReference>
<dbReference type="Proteomes" id="UP001596087">
    <property type="component" value="Unassembled WGS sequence"/>
</dbReference>
<sequence length="677" mass="70100">MVDARLRRMLEARSVAVVGASDRPDSFGWRLTTEALRSPGYERVHLVNPTRPTVADRPCLPSLAAVPEPVDLVLLGVPDHALVDQVRTASARGDGGAVVFGPANGVRDALAEAADGLAICGGGCMGFVHPGAGVRAIGYLERDPLTPGPVALVTHSGSVFSAMLRTHRRLDYSLAVSSGQELVTEASRYVDYALSLPETRVVGLVLETLRDAEGMRAALATAADHDVPVVALTVGTSTRGQDLVGAHSGALAGSDAAWEALFAAYGVHRVDDLGELTDSLELFAVGRRVRGRHGGIATVHDSGAERVLVADVAERLGVPFAPLTTPTVEKLGRLLEPGLAATNPLDVWGTGSGAESILTGCLLALADDEQVDVVALAVDLVEEYDGDEAFPRALHRLAGHTGKPVVVLSNLSAAIDQELAADLRSRGIPVLEGTRSGLRALGHLLDQAAPPVRADPQVDEDRQARWARRLASGAPVDPLALAADYGVDVVSSRVVTDVDGAVAAAGELGYPVVLKTGAAEVLHKVDVDGVRLDLRDEDAVAAAYADLAARLGEVVEVQRQVPAGVEVALGVHQDPLVGPLLVVASGGTLVELLRQRAVALPPVSHDEAGALVVSLPLSALLDGHRGGPPLARDALTRAVVGVAQLALELGDHLTGLDLNPLVVGPDGAIAVDGLVVR</sequence>
<dbReference type="InterPro" id="IPR032875">
    <property type="entry name" value="Succ_CoA_lig_flav_dom"/>
</dbReference>
<dbReference type="Pfam" id="PF13549">
    <property type="entry name" value="ATP-grasp_5"/>
    <property type="match status" value="1"/>
</dbReference>
<dbReference type="InterPro" id="IPR003781">
    <property type="entry name" value="CoA-bd"/>
</dbReference>
<keyword evidence="7" id="KW-1185">Reference proteome</keyword>
<evidence type="ECO:0000256" key="2">
    <source>
        <dbReference type="ARBA" id="ARBA00022741"/>
    </source>
</evidence>
<dbReference type="RefSeq" id="WP_378589325.1">
    <property type="nucleotide sequence ID" value="NZ_JBHSKD010000008.1"/>
</dbReference>
<dbReference type="SUPFAM" id="SSF51735">
    <property type="entry name" value="NAD(P)-binding Rossmann-fold domains"/>
    <property type="match status" value="1"/>
</dbReference>
<dbReference type="GO" id="GO:0016874">
    <property type="term" value="F:ligase activity"/>
    <property type="evidence" value="ECO:0007669"/>
    <property type="project" value="UniProtKB-KW"/>
</dbReference>
<protein>
    <submittedName>
        <fullName evidence="6">Acetate--CoA ligase family protein</fullName>
    </submittedName>
</protein>
<evidence type="ECO:0000313" key="6">
    <source>
        <dbReference type="EMBL" id="MFC5176776.1"/>
    </source>
</evidence>
<dbReference type="SMART" id="SM00881">
    <property type="entry name" value="CoA_binding"/>
    <property type="match status" value="1"/>
</dbReference>
<organism evidence="6 7">
    <name type="scientific">Nocardioides taihuensis</name>
    <dbReference type="NCBI Taxonomy" id="1835606"/>
    <lineage>
        <taxon>Bacteria</taxon>
        <taxon>Bacillati</taxon>
        <taxon>Actinomycetota</taxon>
        <taxon>Actinomycetes</taxon>
        <taxon>Propionibacteriales</taxon>
        <taxon>Nocardioidaceae</taxon>
        <taxon>Nocardioides</taxon>
    </lineage>
</organism>
<keyword evidence="1 6" id="KW-0436">Ligase</keyword>
<dbReference type="InterPro" id="IPR011761">
    <property type="entry name" value="ATP-grasp"/>
</dbReference>